<organism evidence="1 2">
    <name type="scientific">Artemisia annua</name>
    <name type="common">Sweet wormwood</name>
    <dbReference type="NCBI Taxonomy" id="35608"/>
    <lineage>
        <taxon>Eukaryota</taxon>
        <taxon>Viridiplantae</taxon>
        <taxon>Streptophyta</taxon>
        <taxon>Embryophyta</taxon>
        <taxon>Tracheophyta</taxon>
        <taxon>Spermatophyta</taxon>
        <taxon>Magnoliopsida</taxon>
        <taxon>eudicotyledons</taxon>
        <taxon>Gunneridae</taxon>
        <taxon>Pentapetalae</taxon>
        <taxon>asterids</taxon>
        <taxon>campanulids</taxon>
        <taxon>Asterales</taxon>
        <taxon>Asteraceae</taxon>
        <taxon>Asteroideae</taxon>
        <taxon>Anthemideae</taxon>
        <taxon>Artemisiinae</taxon>
        <taxon>Artemisia</taxon>
    </lineage>
</organism>
<keyword evidence="2" id="KW-1185">Reference proteome</keyword>
<comment type="caution">
    <text evidence="1">The sequence shown here is derived from an EMBL/GenBank/DDBJ whole genome shotgun (WGS) entry which is preliminary data.</text>
</comment>
<sequence length="117" mass="12930">MGDYKLLGKDTSFWDIGEKEKTIGFWLLVMGFSGDSRSNYFSSAANLDILNMNGNDERGLDPMDTDRLIGGRHAQGSNVASVPNTSHSTFKIDSLSIKLGIVKEKGDAQKCRHFSIR</sequence>
<reference evidence="1 2" key="1">
    <citation type="journal article" date="2018" name="Mol. Plant">
        <title>The genome of Artemisia annua provides insight into the evolution of Asteraceae family and artemisinin biosynthesis.</title>
        <authorList>
            <person name="Shen Q."/>
            <person name="Zhang L."/>
            <person name="Liao Z."/>
            <person name="Wang S."/>
            <person name="Yan T."/>
            <person name="Shi P."/>
            <person name="Liu M."/>
            <person name="Fu X."/>
            <person name="Pan Q."/>
            <person name="Wang Y."/>
            <person name="Lv Z."/>
            <person name="Lu X."/>
            <person name="Zhang F."/>
            <person name="Jiang W."/>
            <person name="Ma Y."/>
            <person name="Chen M."/>
            <person name="Hao X."/>
            <person name="Li L."/>
            <person name="Tang Y."/>
            <person name="Lv G."/>
            <person name="Zhou Y."/>
            <person name="Sun X."/>
            <person name="Brodelius P.E."/>
            <person name="Rose J.K.C."/>
            <person name="Tang K."/>
        </authorList>
    </citation>
    <scope>NUCLEOTIDE SEQUENCE [LARGE SCALE GENOMIC DNA]</scope>
    <source>
        <strain evidence="2">cv. Huhao1</strain>
        <tissue evidence="1">Leaf</tissue>
    </source>
</reference>
<dbReference type="Proteomes" id="UP000245207">
    <property type="component" value="Unassembled WGS sequence"/>
</dbReference>
<evidence type="ECO:0000313" key="1">
    <source>
        <dbReference type="EMBL" id="PWA54340.1"/>
    </source>
</evidence>
<accession>A0A2U1LZF2</accession>
<evidence type="ECO:0000313" key="2">
    <source>
        <dbReference type="Proteomes" id="UP000245207"/>
    </source>
</evidence>
<gene>
    <name evidence="1" type="ORF">CTI12_AA436790</name>
</gene>
<proteinExistence type="predicted"/>
<dbReference type="EMBL" id="PKPP01007107">
    <property type="protein sequence ID" value="PWA54340.1"/>
    <property type="molecule type" value="Genomic_DNA"/>
</dbReference>
<protein>
    <submittedName>
        <fullName evidence="1">Embryonic flower 1</fullName>
    </submittedName>
</protein>
<dbReference type="AlphaFoldDB" id="A0A2U1LZF2"/>
<name>A0A2U1LZF2_ARTAN</name>